<dbReference type="InterPro" id="IPR000914">
    <property type="entry name" value="SBP_5_dom"/>
</dbReference>
<feature type="chain" id="PRO_5018106096" evidence="2">
    <location>
        <begin position="27"/>
        <end position="508"/>
    </location>
</feature>
<dbReference type="OrthoDB" id="9772924at2"/>
<evidence type="ECO:0000256" key="2">
    <source>
        <dbReference type="SAM" id="SignalP"/>
    </source>
</evidence>
<dbReference type="Gene3D" id="3.10.105.10">
    <property type="entry name" value="Dipeptide-binding Protein, Domain 3"/>
    <property type="match status" value="1"/>
</dbReference>
<keyword evidence="1 2" id="KW-0732">Signal</keyword>
<dbReference type="KEGG" id="dph:EHF33_18705"/>
<dbReference type="Pfam" id="PF00496">
    <property type="entry name" value="SBP_bac_5"/>
    <property type="match status" value="1"/>
</dbReference>
<reference evidence="4 5" key="1">
    <citation type="submission" date="2018-11" db="EMBL/GenBank/DDBJ databases">
        <title>Deinococcus shelandsis sp. nov., isolated from South Shetland Islands soil of Antarctica.</title>
        <authorList>
            <person name="Tian J."/>
        </authorList>
    </citation>
    <scope>NUCLEOTIDE SEQUENCE [LARGE SCALE GENOMIC DNA]</scope>
    <source>
        <strain evidence="4 5">S14-83T</strain>
        <plasmid evidence="4 5">unnamed2</plasmid>
    </source>
</reference>
<dbReference type="Gene3D" id="3.90.76.10">
    <property type="entry name" value="Dipeptide-binding Protein, Domain 1"/>
    <property type="match status" value="1"/>
</dbReference>
<dbReference type="PANTHER" id="PTHR30290:SF38">
    <property type="entry name" value="D,D-DIPEPTIDE-BINDING PERIPLASMIC PROTEIN DDPA-RELATED"/>
    <property type="match status" value="1"/>
</dbReference>
<dbReference type="RefSeq" id="WP_124875056.1">
    <property type="nucleotide sequence ID" value="NZ_CP034186.1"/>
</dbReference>
<dbReference type="Proteomes" id="UP000276417">
    <property type="component" value="Plasmid unnamed2"/>
</dbReference>
<protein>
    <submittedName>
        <fullName evidence="4">Peptide ABC transporter substrate-binding protein</fullName>
    </submittedName>
</protein>
<evidence type="ECO:0000313" key="5">
    <source>
        <dbReference type="Proteomes" id="UP000276417"/>
    </source>
</evidence>
<keyword evidence="4" id="KW-0614">Plasmid</keyword>
<dbReference type="InterPro" id="IPR039424">
    <property type="entry name" value="SBP_5"/>
</dbReference>
<evidence type="ECO:0000313" key="4">
    <source>
        <dbReference type="EMBL" id="AZI44937.1"/>
    </source>
</evidence>
<organism evidence="4 5">
    <name type="scientific">Deinococcus psychrotolerans</name>
    <dbReference type="NCBI Taxonomy" id="2489213"/>
    <lineage>
        <taxon>Bacteria</taxon>
        <taxon>Thermotogati</taxon>
        <taxon>Deinococcota</taxon>
        <taxon>Deinococci</taxon>
        <taxon>Deinococcales</taxon>
        <taxon>Deinococcaceae</taxon>
        <taxon>Deinococcus</taxon>
    </lineage>
</organism>
<dbReference type="InterPro" id="IPR030678">
    <property type="entry name" value="Peptide/Ni-bd"/>
</dbReference>
<sequence>MLRSSQCTGRSLFLTLALAAVASAAAQTPVKGGSLTVGQQADIVGLDPATVSAASSTSVIEQLYSSLLSVNPTGSVQPELALKWTVSPDGLKYTFTLRPGVKFADGRPLTAADVVYTIKRITDPKTASPRQNDLGKIASLSAPNPVTVIVQLKEPFAPFLTKVASPLMGIIPAEYDKTHDLNKQPMGSGPFKFGAWVPGDSVTLSRNPNYWENGRPYVDTLVFKALKDDVTRMIDVQSAVVDLALSVPQNQVDRLKALPGMSVVGGPGTWYDYLGLNLAQKPFNDVRVRQALAYAVDRDSIVKTVLFGKGTPIFCGPVPPSSWAYATCKTQVLNLAKAKQLMNAAGYAKGFDMTIKVGADYKSQVNIAQAIQAQLKPLNINVKVMPMEWGAFLNDYNAKRFDAVVLGWIGSVDPDDFLYFQFHTGEKFNTQSFSNKQVDTLLETGRRTVDQAKRGAVYKQVQQVISSQVGYVFLHINDQYEAFRPAVKGYVHYATGSLKSLKDIWIDK</sequence>
<dbReference type="GO" id="GO:0043190">
    <property type="term" value="C:ATP-binding cassette (ABC) transporter complex"/>
    <property type="evidence" value="ECO:0007669"/>
    <property type="project" value="InterPro"/>
</dbReference>
<proteinExistence type="predicted"/>
<dbReference type="GO" id="GO:0042597">
    <property type="term" value="C:periplasmic space"/>
    <property type="evidence" value="ECO:0007669"/>
    <property type="project" value="UniProtKB-ARBA"/>
</dbReference>
<dbReference type="SUPFAM" id="SSF53850">
    <property type="entry name" value="Periplasmic binding protein-like II"/>
    <property type="match status" value="1"/>
</dbReference>
<dbReference type="Gene3D" id="3.40.190.10">
    <property type="entry name" value="Periplasmic binding protein-like II"/>
    <property type="match status" value="1"/>
</dbReference>
<evidence type="ECO:0000256" key="1">
    <source>
        <dbReference type="ARBA" id="ARBA00022729"/>
    </source>
</evidence>
<dbReference type="GO" id="GO:1904680">
    <property type="term" value="F:peptide transmembrane transporter activity"/>
    <property type="evidence" value="ECO:0007669"/>
    <property type="project" value="TreeGrafter"/>
</dbReference>
<keyword evidence="5" id="KW-1185">Reference proteome</keyword>
<feature type="domain" description="Solute-binding protein family 5" evidence="3">
    <location>
        <begin position="76"/>
        <end position="427"/>
    </location>
</feature>
<dbReference type="PANTHER" id="PTHR30290">
    <property type="entry name" value="PERIPLASMIC BINDING COMPONENT OF ABC TRANSPORTER"/>
    <property type="match status" value="1"/>
</dbReference>
<feature type="signal peptide" evidence="2">
    <location>
        <begin position="1"/>
        <end position="26"/>
    </location>
</feature>
<name>A0A3G8YKX2_9DEIO</name>
<dbReference type="EMBL" id="CP034186">
    <property type="protein sequence ID" value="AZI44937.1"/>
    <property type="molecule type" value="Genomic_DNA"/>
</dbReference>
<accession>A0A3G8YKX2</accession>
<geneLocation type="plasmid" evidence="4 5">
    <name>unnamed2</name>
</geneLocation>
<dbReference type="AlphaFoldDB" id="A0A3G8YKX2"/>
<gene>
    <name evidence="4" type="ORF">EHF33_18705</name>
</gene>
<dbReference type="GO" id="GO:0015833">
    <property type="term" value="P:peptide transport"/>
    <property type="evidence" value="ECO:0007669"/>
    <property type="project" value="TreeGrafter"/>
</dbReference>
<evidence type="ECO:0000259" key="3">
    <source>
        <dbReference type="Pfam" id="PF00496"/>
    </source>
</evidence>
<dbReference type="PIRSF" id="PIRSF002741">
    <property type="entry name" value="MppA"/>
    <property type="match status" value="1"/>
</dbReference>
<dbReference type="CDD" id="cd08516">
    <property type="entry name" value="PBP2_NikA_DppA_OppA_like_11"/>
    <property type="match status" value="1"/>
</dbReference>